<dbReference type="Pfam" id="PF02770">
    <property type="entry name" value="Acyl-CoA_dh_M"/>
    <property type="match status" value="1"/>
</dbReference>
<dbReference type="Gene3D" id="1.20.140.10">
    <property type="entry name" value="Butyryl-CoA Dehydrogenase, subunit A, domain 3"/>
    <property type="match status" value="1"/>
</dbReference>
<evidence type="ECO:0000313" key="11">
    <source>
        <dbReference type="Proteomes" id="UP000236723"/>
    </source>
</evidence>
<dbReference type="AlphaFoldDB" id="A0A1H6AL03"/>
<protein>
    <submittedName>
        <fullName evidence="10">Acyl-CoA dehydrogenase</fullName>
    </submittedName>
</protein>
<dbReference type="Proteomes" id="UP000236723">
    <property type="component" value="Unassembled WGS sequence"/>
</dbReference>
<dbReference type="RefSeq" id="WP_200827251.1">
    <property type="nucleotide sequence ID" value="NZ_FNVO01000005.1"/>
</dbReference>
<keyword evidence="4 6" id="KW-0274">FAD</keyword>
<accession>A0A1H6AL03</accession>
<keyword evidence="5 6" id="KW-0560">Oxidoreductase</keyword>
<evidence type="ECO:0000256" key="6">
    <source>
        <dbReference type="RuleBase" id="RU362125"/>
    </source>
</evidence>
<dbReference type="InterPro" id="IPR006091">
    <property type="entry name" value="Acyl-CoA_Oxase/DH_mid-dom"/>
</dbReference>
<dbReference type="InterPro" id="IPR036250">
    <property type="entry name" value="AcylCo_DH-like_C"/>
</dbReference>
<dbReference type="InterPro" id="IPR013786">
    <property type="entry name" value="AcylCoA_DH/ox_N"/>
</dbReference>
<evidence type="ECO:0000259" key="7">
    <source>
        <dbReference type="Pfam" id="PF00441"/>
    </source>
</evidence>
<dbReference type="SUPFAM" id="SSF47203">
    <property type="entry name" value="Acyl-CoA dehydrogenase C-terminal domain-like"/>
    <property type="match status" value="1"/>
</dbReference>
<feature type="domain" description="Acyl-CoA dehydrogenase/oxidase N-terminal" evidence="9">
    <location>
        <begin position="23"/>
        <end position="131"/>
    </location>
</feature>
<evidence type="ECO:0000259" key="8">
    <source>
        <dbReference type="Pfam" id="PF02770"/>
    </source>
</evidence>
<gene>
    <name evidence="10" type="ORF">SAMN04489712_105530</name>
</gene>
<evidence type="ECO:0000256" key="5">
    <source>
        <dbReference type="ARBA" id="ARBA00023002"/>
    </source>
</evidence>
<feature type="domain" description="Acyl-CoA dehydrogenase/oxidase C-terminal" evidence="7">
    <location>
        <begin position="239"/>
        <end position="391"/>
    </location>
</feature>
<dbReference type="PANTHER" id="PTHR43292:SF4">
    <property type="entry name" value="ACYL-COA DEHYDROGENASE FADE34"/>
    <property type="match status" value="1"/>
</dbReference>
<comment type="similarity">
    <text evidence="2 6">Belongs to the acyl-CoA dehydrogenase family.</text>
</comment>
<dbReference type="PANTHER" id="PTHR43292">
    <property type="entry name" value="ACYL-COA DEHYDROGENASE"/>
    <property type="match status" value="1"/>
</dbReference>
<keyword evidence="3 6" id="KW-0285">Flavoprotein</keyword>
<dbReference type="InterPro" id="IPR037069">
    <property type="entry name" value="AcylCoA_DH/ox_N_sf"/>
</dbReference>
<evidence type="ECO:0000256" key="2">
    <source>
        <dbReference type="ARBA" id="ARBA00009347"/>
    </source>
</evidence>
<evidence type="ECO:0000256" key="1">
    <source>
        <dbReference type="ARBA" id="ARBA00001974"/>
    </source>
</evidence>
<sequence>MSLHDTGQEVAGETETGLDDLAQEVRKWCAVRDATGWAARMAAADPQARADLQREWFLRLAEQGYAYPHWPAAWGGGRSRAEQLVIARELIRGGAPRLDLHFVALYHAAATLIVAGTPEQRETHLPAIRTGRRWCQGFSEPEAGSDLASLRCRAVPAEGGYRVTGHKTWSTGAAHADMCLLLARTGGPGRAGISYFLLDLASPGVEVRPIRNASGQEEFCEIFCNDVFVPEESRVGAENEGWRIANATLSEERGLTMLERSEEMATGMQHLVRLVAGLAPGSREEGLRILGRYSERVEAFRLLVARVLDASVEGADVAAASILKLVYSELLQDISDAGLSLAGLDGHVDGTSWTGTWQSGHWFADYLGSWEWTIGGGANDVLRNVVGERVLGLPRGGTR</sequence>
<dbReference type="Gene3D" id="1.10.540.10">
    <property type="entry name" value="Acyl-CoA dehydrogenase/oxidase, N-terminal domain"/>
    <property type="match status" value="1"/>
</dbReference>
<evidence type="ECO:0000313" key="10">
    <source>
        <dbReference type="EMBL" id="SEG49409.1"/>
    </source>
</evidence>
<comment type="cofactor">
    <cofactor evidence="1 6">
        <name>FAD</name>
        <dbReference type="ChEBI" id="CHEBI:57692"/>
    </cofactor>
</comment>
<organism evidence="10 11">
    <name type="scientific">Thermomonospora echinospora</name>
    <dbReference type="NCBI Taxonomy" id="1992"/>
    <lineage>
        <taxon>Bacteria</taxon>
        <taxon>Bacillati</taxon>
        <taxon>Actinomycetota</taxon>
        <taxon>Actinomycetes</taxon>
        <taxon>Streptosporangiales</taxon>
        <taxon>Thermomonosporaceae</taxon>
        <taxon>Thermomonospora</taxon>
    </lineage>
</organism>
<evidence type="ECO:0000256" key="3">
    <source>
        <dbReference type="ARBA" id="ARBA00022630"/>
    </source>
</evidence>
<dbReference type="SUPFAM" id="SSF56645">
    <property type="entry name" value="Acyl-CoA dehydrogenase NM domain-like"/>
    <property type="match status" value="1"/>
</dbReference>
<evidence type="ECO:0000256" key="4">
    <source>
        <dbReference type="ARBA" id="ARBA00022827"/>
    </source>
</evidence>
<dbReference type="Gene3D" id="2.40.110.10">
    <property type="entry name" value="Butyryl-CoA Dehydrogenase, subunit A, domain 2"/>
    <property type="match status" value="1"/>
</dbReference>
<dbReference type="Pfam" id="PF02771">
    <property type="entry name" value="Acyl-CoA_dh_N"/>
    <property type="match status" value="1"/>
</dbReference>
<keyword evidence="11" id="KW-1185">Reference proteome</keyword>
<dbReference type="GO" id="GO:0050660">
    <property type="term" value="F:flavin adenine dinucleotide binding"/>
    <property type="evidence" value="ECO:0007669"/>
    <property type="project" value="InterPro"/>
</dbReference>
<dbReference type="GO" id="GO:0005886">
    <property type="term" value="C:plasma membrane"/>
    <property type="evidence" value="ECO:0007669"/>
    <property type="project" value="TreeGrafter"/>
</dbReference>
<name>A0A1H6AL03_9ACTN</name>
<dbReference type="GO" id="GO:0016627">
    <property type="term" value="F:oxidoreductase activity, acting on the CH-CH group of donors"/>
    <property type="evidence" value="ECO:0007669"/>
    <property type="project" value="InterPro"/>
</dbReference>
<reference evidence="11" key="1">
    <citation type="submission" date="2016-10" db="EMBL/GenBank/DDBJ databases">
        <authorList>
            <person name="Varghese N."/>
            <person name="Submissions S."/>
        </authorList>
    </citation>
    <scope>NUCLEOTIDE SEQUENCE [LARGE SCALE GENOMIC DNA]</scope>
    <source>
        <strain evidence="11">DSM 43163</strain>
    </source>
</reference>
<dbReference type="InterPro" id="IPR052161">
    <property type="entry name" value="Mycobact_Acyl-CoA_DH"/>
</dbReference>
<dbReference type="Pfam" id="PF00441">
    <property type="entry name" value="Acyl-CoA_dh_1"/>
    <property type="match status" value="1"/>
</dbReference>
<dbReference type="InterPro" id="IPR046373">
    <property type="entry name" value="Acyl-CoA_Oxase/DH_mid-dom_sf"/>
</dbReference>
<dbReference type="InterPro" id="IPR009075">
    <property type="entry name" value="AcylCo_DH/oxidase_C"/>
</dbReference>
<dbReference type="InterPro" id="IPR009100">
    <property type="entry name" value="AcylCoA_DH/oxidase_NM_dom_sf"/>
</dbReference>
<proteinExistence type="inferred from homology"/>
<dbReference type="EMBL" id="FNVO01000005">
    <property type="protein sequence ID" value="SEG49409.1"/>
    <property type="molecule type" value="Genomic_DNA"/>
</dbReference>
<feature type="domain" description="Acyl-CoA oxidase/dehydrogenase middle" evidence="8">
    <location>
        <begin position="135"/>
        <end position="227"/>
    </location>
</feature>
<evidence type="ECO:0000259" key="9">
    <source>
        <dbReference type="Pfam" id="PF02771"/>
    </source>
</evidence>